<accession>A0A3S5CVU0</accession>
<dbReference type="Proteomes" id="UP000784294">
    <property type="component" value="Unassembled WGS sequence"/>
</dbReference>
<dbReference type="EMBL" id="CAAALY010286578">
    <property type="protein sequence ID" value="VEL43900.1"/>
    <property type="molecule type" value="Genomic_DNA"/>
</dbReference>
<gene>
    <name evidence="1" type="ORF">PXEA_LOCUS37340</name>
</gene>
<name>A0A3S5CVU0_9PLAT</name>
<comment type="caution">
    <text evidence="1">The sequence shown here is derived from an EMBL/GenBank/DDBJ whole genome shotgun (WGS) entry which is preliminary data.</text>
</comment>
<protein>
    <submittedName>
        <fullName evidence="1">Uncharacterized protein</fullName>
    </submittedName>
</protein>
<evidence type="ECO:0000313" key="2">
    <source>
        <dbReference type="Proteomes" id="UP000784294"/>
    </source>
</evidence>
<sequence length="156" mass="16663">MSASSPTSAFGEAISAPHYPIAGLIPTYEPGLFAHGSVEVARGLPLLDHILEHEMVQMTSKDVFKRDQLSSAILPTNGSDVETNGASPQANESFALKPEDNHFRSWCLDEAFGAVNLVKHPDLSSPSNHTFTLFSGCPDLAVGSAARVQLPLPLRP</sequence>
<proteinExistence type="predicted"/>
<dbReference type="AlphaFoldDB" id="A0A3S5CVU0"/>
<organism evidence="1 2">
    <name type="scientific">Protopolystoma xenopodis</name>
    <dbReference type="NCBI Taxonomy" id="117903"/>
    <lineage>
        <taxon>Eukaryota</taxon>
        <taxon>Metazoa</taxon>
        <taxon>Spiralia</taxon>
        <taxon>Lophotrochozoa</taxon>
        <taxon>Platyhelminthes</taxon>
        <taxon>Monogenea</taxon>
        <taxon>Polyopisthocotylea</taxon>
        <taxon>Polystomatidea</taxon>
        <taxon>Polystomatidae</taxon>
        <taxon>Protopolystoma</taxon>
    </lineage>
</organism>
<feature type="non-terminal residue" evidence="1">
    <location>
        <position position="156"/>
    </location>
</feature>
<keyword evidence="2" id="KW-1185">Reference proteome</keyword>
<reference evidence="1" key="1">
    <citation type="submission" date="2018-11" db="EMBL/GenBank/DDBJ databases">
        <authorList>
            <consortium name="Pathogen Informatics"/>
        </authorList>
    </citation>
    <scope>NUCLEOTIDE SEQUENCE</scope>
</reference>
<evidence type="ECO:0000313" key="1">
    <source>
        <dbReference type="EMBL" id="VEL43900.1"/>
    </source>
</evidence>